<organism evidence="2 3">
    <name type="scientific">Geodermatophilus maliterrae</name>
    <dbReference type="NCBI Taxonomy" id="3162531"/>
    <lineage>
        <taxon>Bacteria</taxon>
        <taxon>Bacillati</taxon>
        <taxon>Actinomycetota</taxon>
        <taxon>Actinomycetes</taxon>
        <taxon>Geodermatophilales</taxon>
        <taxon>Geodermatophilaceae</taxon>
        <taxon>Geodermatophilus</taxon>
    </lineage>
</organism>
<dbReference type="RefSeq" id="WP_369209723.1">
    <property type="nucleotide sequence ID" value="NZ_JBFNXQ010000094.1"/>
</dbReference>
<name>A0ABV3XMF0_9ACTN</name>
<accession>A0ABV3XMF0</accession>
<protein>
    <submittedName>
        <fullName evidence="2">Uncharacterized protein</fullName>
    </submittedName>
</protein>
<sequence length="46" mass="4893">MTRQRDDSPPVVSAVGPRYHHAPTSRRASPAGPGSVAIEPLEEQQG</sequence>
<comment type="caution">
    <text evidence="2">The sequence shown here is derived from an EMBL/GenBank/DDBJ whole genome shotgun (WGS) entry which is preliminary data.</text>
</comment>
<dbReference type="Proteomes" id="UP001560045">
    <property type="component" value="Unassembled WGS sequence"/>
</dbReference>
<evidence type="ECO:0000256" key="1">
    <source>
        <dbReference type="SAM" id="MobiDB-lite"/>
    </source>
</evidence>
<evidence type="ECO:0000313" key="3">
    <source>
        <dbReference type="Proteomes" id="UP001560045"/>
    </source>
</evidence>
<proteinExistence type="predicted"/>
<evidence type="ECO:0000313" key="2">
    <source>
        <dbReference type="EMBL" id="MEX5720906.1"/>
    </source>
</evidence>
<gene>
    <name evidence="2" type="ORF">ABQ292_21335</name>
</gene>
<keyword evidence="3" id="KW-1185">Reference proteome</keyword>
<feature type="region of interest" description="Disordered" evidence="1">
    <location>
        <begin position="1"/>
        <end position="46"/>
    </location>
</feature>
<dbReference type="EMBL" id="JBFNXQ010000094">
    <property type="protein sequence ID" value="MEX5720906.1"/>
    <property type="molecule type" value="Genomic_DNA"/>
</dbReference>
<reference evidence="2 3" key="1">
    <citation type="submission" date="2024-06" db="EMBL/GenBank/DDBJ databases">
        <title>Draft genome sequence of Geodermatophilus badlandi, a novel member of the Geodermatophilaceae isolated from badland sedimentary rocks in the Red desert, Wyoming, USA.</title>
        <authorList>
            <person name="Ben Tekaya S."/>
            <person name="Nouioui I."/>
            <person name="Flores G.M."/>
            <person name="Shaal M.N."/>
            <person name="Bredoire F."/>
            <person name="Basile F."/>
            <person name="Van Diepen L."/>
            <person name="Ward N.L."/>
        </authorList>
    </citation>
    <scope>NUCLEOTIDE SEQUENCE [LARGE SCALE GENOMIC DNA]</scope>
    <source>
        <strain evidence="2 3">WL48A</strain>
    </source>
</reference>